<evidence type="ECO:0000256" key="2">
    <source>
        <dbReference type="SAM" id="SignalP"/>
    </source>
</evidence>
<dbReference type="SUPFAM" id="SSF53850">
    <property type="entry name" value="Periplasmic binding protein-like II"/>
    <property type="match status" value="1"/>
</dbReference>
<protein>
    <submittedName>
        <fullName evidence="3">Twin-arginine translocation pathway signal</fullName>
    </submittedName>
</protein>
<dbReference type="KEGG" id="ptrp:DCO17_07245"/>
<dbReference type="PIRSF" id="PIRSF017082">
    <property type="entry name" value="YflP"/>
    <property type="match status" value="1"/>
</dbReference>
<feature type="signal peptide" evidence="2">
    <location>
        <begin position="1"/>
        <end position="28"/>
    </location>
</feature>
<organism evidence="3 4">
    <name type="scientific">Polynucleobacter tropicus</name>
    <dbReference type="NCBI Taxonomy" id="1743174"/>
    <lineage>
        <taxon>Bacteria</taxon>
        <taxon>Pseudomonadati</taxon>
        <taxon>Pseudomonadota</taxon>
        <taxon>Betaproteobacteria</taxon>
        <taxon>Burkholderiales</taxon>
        <taxon>Burkholderiaceae</taxon>
        <taxon>Polynucleobacter</taxon>
    </lineage>
</organism>
<accession>A0A6M9PRL0</accession>
<name>A0A6M9PRL0_9BURK</name>
<reference evidence="3 4" key="1">
    <citation type="submission" date="2018-04" db="EMBL/GenBank/DDBJ databases">
        <title>Polynucleobacter sp. UH21B genome.</title>
        <authorList>
            <person name="Hahn M.W."/>
        </authorList>
    </citation>
    <scope>NUCLEOTIDE SEQUENCE [LARGE SCALE GENOMIC DNA]</scope>
    <source>
        <strain evidence="3 4">MWH-UH21B</strain>
    </source>
</reference>
<gene>
    <name evidence="3" type="ORF">DCO17_07245</name>
</gene>
<feature type="chain" id="PRO_5026982506" evidence="2">
    <location>
        <begin position="29"/>
        <end position="328"/>
    </location>
</feature>
<dbReference type="EMBL" id="CP028942">
    <property type="protein sequence ID" value="QKM65044.1"/>
    <property type="molecule type" value="Genomic_DNA"/>
</dbReference>
<proteinExistence type="inferred from homology"/>
<dbReference type="InterPro" id="IPR005064">
    <property type="entry name" value="BUG"/>
</dbReference>
<dbReference type="CDD" id="cd07012">
    <property type="entry name" value="PBP2_Bug_TTT"/>
    <property type="match status" value="1"/>
</dbReference>
<sequence length="328" mass="34700">MMTRSRFLRLLSSLSLLGLTHLSYSAYAQEFPPKKTITIVVGFAAGGSADSAARVIAKKLSEDLGQNVIVDNKPGAGGNIAHAYTATAPADGSVILFGSIGPLSIAPHLMKLPYDPQKDLAPLTMGVTFPNVLVVIPELGVKNFKEYVALAKKNPGKITFASTGSGSASHLQGELLNVRADIDTVHVPYKGGSPAMVDLLGGRVSSYYSALATADPYIKNGKLIPIATTGLKRAPTLPNVPTIAESGYPGFDASNWYAFVAPGKTPDVILEKWNKALVAALKDKTTNAQLAEHGLMPNPGSREDLQKYIASQSAMWGKIIADRKITAE</sequence>
<dbReference type="PANTHER" id="PTHR42928:SF5">
    <property type="entry name" value="BLR1237 PROTEIN"/>
    <property type="match status" value="1"/>
</dbReference>
<dbReference type="RefSeq" id="WP_173956086.1">
    <property type="nucleotide sequence ID" value="NZ_CP028942.1"/>
</dbReference>
<dbReference type="AlphaFoldDB" id="A0A6M9PRL0"/>
<dbReference type="InterPro" id="IPR042100">
    <property type="entry name" value="Bug_dom1"/>
</dbReference>
<evidence type="ECO:0000313" key="4">
    <source>
        <dbReference type="Proteomes" id="UP000503312"/>
    </source>
</evidence>
<keyword evidence="2" id="KW-0732">Signal</keyword>
<keyword evidence="4" id="KW-1185">Reference proteome</keyword>
<dbReference type="Pfam" id="PF03401">
    <property type="entry name" value="TctC"/>
    <property type="match status" value="1"/>
</dbReference>
<dbReference type="Gene3D" id="3.40.190.10">
    <property type="entry name" value="Periplasmic binding protein-like II"/>
    <property type="match status" value="1"/>
</dbReference>
<comment type="similarity">
    <text evidence="1">Belongs to the UPF0065 (bug) family.</text>
</comment>
<dbReference type="PANTHER" id="PTHR42928">
    <property type="entry name" value="TRICARBOXYLATE-BINDING PROTEIN"/>
    <property type="match status" value="1"/>
</dbReference>
<dbReference type="Proteomes" id="UP000503312">
    <property type="component" value="Chromosome"/>
</dbReference>
<dbReference type="Gene3D" id="3.40.190.150">
    <property type="entry name" value="Bordetella uptake gene, domain 1"/>
    <property type="match status" value="1"/>
</dbReference>
<evidence type="ECO:0000256" key="1">
    <source>
        <dbReference type="ARBA" id="ARBA00006987"/>
    </source>
</evidence>
<evidence type="ECO:0000313" key="3">
    <source>
        <dbReference type="EMBL" id="QKM65044.1"/>
    </source>
</evidence>